<name>A0A3S5A5F3_9PLAT</name>
<sequence length="72" mass="7869">MARSHLPFVLPPSLSGRQSYSGLLSASASWSVDPFLIFPVGRFHSVPDPVHFLLKALFLNPPAARTMSPHLT</sequence>
<dbReference type="AlphaFoldDB" id="A0A3S5A5F3"/>
<dbReference type="Proteomes" id="UP000784294">
    <property type="component" value="Unassembled WGS sequence"/>
</dbReference>
<organism evidence="1 2">
    <name type="scientific">Protopolystoma xenopodis</name>
    <dbReference type="NCBI Taxonomy" id="117903"/>
    <lineage>
        <taxon>Eukaryota</taxon>
        <taxon>Metazoa</taxon>
        <taxon>Spiralia</taxon>
        <taxon>Lophotrochozoa</taxon>
        <taxon>Platyhelminthes</taxon>
        <taxon>Monogenea</taxon>
        <taxon>Polyopisthocotylea</taxon>
        <taxon>Polystomatidea</taxon>
        <taxon>Polystomatidae</taxon>
        <taxon>Protopolystoma</taxon>
    </lineage>
</organism>
<evidence type="ECO:0000313" key="1">
    <source>
        <dbReference type="EMBL" id="VEL12363.1"/>
    </source>
</evidence>
<reference evidence="1" key="1">
    <citation type="submission" date="2018-11" db="EMBL/GenBank/DDBJ databases">
        <authorList>
            <consortium name="Pathogen Informatics"/>
        </authorList>
    </citation>
    <scope>NUCLEOTIDE SEQUENCE</scope>
</reference>
<accession>A0A3S5A5F3</accession>
<keyword evidence="2" id="KW-1185">Reference proteome</keyword>
<proteinExistence type="predicted"/>
<evidence type="ECO:0000313" key="2">
    <source>
        <dbReference type="Proteomes" id="UP000784294"/>
    </source>
</evidence>
<gene>
    <name evidence="1" type="ORF">PXEA_LOCUS5803</name>
</gene>
<dbReference type="EMBL" id="CAAALY010014564">
    <property type="protein sequence ID" value="VEL12363.1"/>
    <property type="molecule type" value="Genomic_DNA"/>
</dbReference>
<comment type="caution">
    <text evidence="1">The sequence shown here is derived from an EMBL/GenBank/DDBJ whole genome shotgun (WGS) entry which is preliminary data.</text>
</comment>
<protein>
    <submittedName>
        <fullName evidence="1">Uncharacterized protein</fullName>
    </submittedName>
</protein>